<dbReference type="EMBL" id="JBHLTL010000001">
    <property type="protein sequence ID" value="MFC0588862.1"/>
    <property type="molecule type" value="Genomic_DNA"/>
</dbReference>
<evidence type="ECO:0000313" key="5">
    <source>
        <dbReference type="Proteomes" id="UP001589943"/>
    </source>
</evidence>
<dbReference type="Proteomes" id="UP001589943">
    <property type="component" value="Unassembled WGS sequence"/>
</dbReference>
<dbReference type="NCBIfam" id="NF005559">
    <property type="entry name" value="PRK07231.1"/>
    <property type="match status" value="1"/>
</dbReference>
<keyword evidence="5" id="KW-1185">Reference proteome</keyword>
<protein>
    <submittedName>
        <fullName evidence="4">Glucose 1-dehydrogenase</fullName>
        <ecNumber evidence="4">1.1.1.47</ecNumber>
    </submittedName>
</protein>
<dbReference type="InterPro" id="IPR057326">
    <property type="entry name" value="KR_dom"/>
</dbReference>
<name>A0ABV6PG91_9SPHN</name>
<comment type="similarity">
    <text evidence="1">Belongs to the short-chain dehydrogenases/reductases (SDR) family.</text>
</comment>
<dbReference type="PANTHER" id="PTHR43639:SF1">
    <property type="entry name" value="SHORT-CHAIN DEHYDROGENASE_REDUCTASE FAMILY PROTEIN"/>
    <property type="match status" value="1"/>
</dbReference>
<dbReference type="GO" id="GO:0047936">
    <property type="term" value="F:glucose 1-dehydrogenase [NAD(P)+] activity"/>
    <property type="evidence" value="ECO:0007669"/>
    <property type="project" value="UniProtKB-EC"/>
</dbReference>
<dbReference type="InterPro" id="IPR002347">
    <property type="entry name" value="SDR_fam"/>
</dbReference>
<sequence>MARLQDKVAIVTGASKGIGAAIAKALAAEGAAVIVNYASSREGAEATVAAITDGGGKAVAVGADVADPAQAATLVDAALREFGRLDIVVNNSGVYAFAPIEQFDPLEYHRMFGINVLGLLNVTKAAVPHLAEGASVINISSNITRMKLPGASLYTASKAAADAITRVLSTELGPRRIRVNAIAPGMTLTEGTDAAGIVEGSDFADQIIAQTPLGRAGQPDDIAVAAVFLASDDARWITGEVIGVSGGA</sequence>
<dbReference type="SUPFAM" id="SSF51735">
    <property type="entry name" value="NAD(P)-binding Rossmann-fold domains"/>
    <property type="match status" value="1"/>
</dbReference>
<dbReference type="Pfam" id="PF13561">
    <property type="entry name" value="adh_short_C2"/>
    <property type="match status" value="1"/>
</dbReference>
<evidence type="ECO:0000259" key="3">
    <source>
        <dbReference type="SMART" id="SM00822"/>
    </source>
</evidence>
<evidence type="ECO:0000256" key="1">
    <source>
        <dbReference type="ARBA" id="ARBA00006484"/>
    </source>
</evidence>
<dbReference type="EC" id="1.1.1.47" evidence="4"/>
<dbReference type="InterPro" id="IPR036291">
    <property type="entry name" value="NAD(P)-bd_dom_sf"/>
</dbReference>
<proteinExistence type="inferred from homology"/>
<accession>A0ABV6PG91</accession>
<dbReference type="PRINTS" id="PR00080">
    <property type="entry name" value="SDRFAMILY"/>
</dbReference>
<feature type="domain" description="Ketoreductase" evidence="3">
    <location>
        <begin position="7"/>
        <end position="222"/>
    </location>
</feature>
<dbReference type="Gene3D" id="3.40.50.720">
    <property type="entry name" value="NAD(P)-binding Rossmann-like Domain"/>
    <property type="match status" value="1"/>
</dbReference>
<dbReference type="PROSITE" id="PS00061">
    <property type="entry name" value="ADH_SHORT"/>
    <property type="match status" value="1"/>
</dbReference>
<evidence type="ECO:0000313" key="4">
    <source>
        <dbReference type="EMBL" id="MFC0588862.1"/>
    </source>
</evidence>
<dbReference type="InterPro" id="IPR020904">
    <property type="entry name" value="Sc_DH/Rdtase_CS"/>
</dbReference>
<evidence type="ECO:0000256" key="2">
    <source>
        <dbReference type="ARBA" id="ARBA00023002"/>
    </source>
</evidence>
<keyword evidence="2 4" id="KW-0560">Oxidoreductase</keyword>
<reference evidence="4 5" key="1">
    <citation type="submission" date="2024-09" db="EMBL/GenBank/DDBJ databases">
        <authorList>
            <person name="Sun Q."/>
            <person name="Mori K."/>
        </authorList>
    </citation>
    <scope>NUCLEOTIDE SEQUENCE [LARGE SCALE GENOMIC DNA]</scope>
    <source>
        <strain evidence="4 5">NCAIM B.02537</strain>
    </source>
</reference>
<comment type="caution">
    <text evidence="4">The sequence shown here is derived from an EMBL/GenBank/DDBJ whole genome shotgun (WGS) entry which is preliminary data.</text>
</comment>
<dbReference type="PANTHER" id="PTHR43639">
    <property type="entry name" value="OXIDOREDUCTASE, SHORT-CHAIN DEHYDROGENASE/REDUCTASE FAMILY (AFU_ORTHOLOGUE AFUA_5G02870)"/>
    <property type="match status" value="1"/>
</dbReference>
<dbReference type="SMART" id="SM00822">
    <property type="entry name" value="PKS_KR"/>
    <property type="match status" value="1"/>
</dbReference>
<organism evidence="4 5">
    <name type="scientific">Novosphingobium aquiterrae</name>
    <dbReference type="NCBI Taxonomy" id="624388"/>
    <lineage>
        <taxon>Bacteria</taxon>
        <taxon>Pseudomonadati</taxon>
        <taxon>Pseudomonadota</taxon>
        <taxon>Alphaproteobacteria</taxon>
        <taxon>Sphingomonadales</taxon>
        <taxon>Sphingomonadaceae</taxon>
        <taxon>Novosphingobium</taxon>
    </lineage>
</organism>
<dbReference type="PRINTS" id="PR00081">
    <property type="entry name" value="GDHRDH"/>
</dbReference>
<gene>
    <name evidence="4" type="ORF">ACFFF7_05495</name>
</gene>
<dbReference type="RefSeq" id="WP_379480350.1">
    <property type="nucleotide sequence ID" value="NZ_JBHLTL010000001.1"/>
</dbReference>